<keyword evidence="9" id="KW-1185">Reference proteome</keyword>
<dbReference type="PANTHER" id="PTHR24276:SF91">
    <property type="entry name" value="AT26814P-RELATED"/>
    <property type="match status" value="1"/>
</dbReference>
<keyword evidence="4 6" id="KW-0720">Serine protease</keyword>
<sequence>MISTGIFAVNVKTNNALANGKIVGGKVVKIEDYPYQLSLELTHYHICGGAIIGDKWALTAAHCTYQMPSTNFTVRVGTSYRGYGGQVIALRRIHEHPSYNTKTQDCDIAVLELASSIVMPTAAKIPMASWYNFLFPWLSGVATGWGATKEDGGPTFQLRAVTVPVVNYYRCANTYGSALTSHMFCAGKTSKDSCQGDSGGPLAINGKLYGIVSFGVGCGKTHYPGVYTRISSFRSFISRISGI</sequence>
<dbReference type="PANTHER" id="PTHR24276">
    <property type="entry name" value="POLYSERASE-RELATED"/>
    <property type="match status" value="1"/>
</dbReference>
<dbReference type="InterPro" id="IPR009003">
    <property type="entry name" value="Peptidase_S1_PA"/>
</dbReference>
<evidence type="ECO:0000259" key="7">
    <source>
        <dbReference type="PROSITE" id="PS50240"/>
    </source>
</evidence>
<evidence type="ECO:0000313" key="8">
    <source>
        <dbReference type="EMBL" id="KAJ8977567.1"/>
    </source>
</evidence>
<reference evidence="8" key="1">
    <citation type="journal article" date="2023" name="Insect Mol. Biol.">
        <title>Genome sequencing provides insights into the evolution of gene families encoding plant cell wall-degrading enzymes in longhorned beetles.</title>
        <authorList>
            <person name="Shin N.R."/>
            <person name="Okamura Y."/>
            <person name="Kirsch R."/>
            <person name="Pauchet Y."/>
        </authorList>
    </citation>
    <scope>NUCLEOTIDE SEQUENCE</scope>
    <source>
        <strain evidence="8">MMC_N1</strain>
    </source>
</reference>
<dbReference type="PRINTS" id="PR00722">
    <property type="entry name" value="CHYMOTRYPSIN"/>
</dbReference>
<evidence type="ECO:0000256" key="1">
    <source>
        <dbReference type="ARBA" id="ARBA00007664"/>
    </source>
</evidence>
<dbReference type="PROSITE" id="PS00134">
    <property type="entry name" value="TRYPSIN_HIS"/>
    <property type="match status" value="1"/>
</dbReference>
<protein>
    <recommendedName>
        <fullName evidence="7">Peptidase S1 domain-containing protein</fullName>
    </recommendedName>
</protein>
<evidence type="ECO:0000256" key="6">
    <source>
        <dbReference type="RuleBase" id="RU363034"/>
    </source>
</evidence>
<dbReference type="InterPro" id="IPR001254">
    <property type="entry name" value="Trypsin_dom"/>
</dbReference>
<dbReference type="PROSITE" id="PS50240">
    <property type="entry name" value="TRYPSIN_DOM"/>
    <property type="match status" value="1"/>
</dbReference>
<gene>
    <name evidence="8" type="ORF">NQ317_005416</name>
</gene>
<proteinExistence type="inferred from homology"/>
<comment type="similarity">
    <text evidence="1">Belongs to the peptidase S1 family.</text>
</comment>
<evidence type="ECO:0000256" key="4">
    <source>
        <dbReference type="ARBA" id="ARBA00022825"/>
    </source>
</evidence>
<organism evidence="8 9">
    <name type="scientific">Molorchus minor</name>
    <dbReference type="NCBI Taxonomy" id="1323400"/>
    <lineage>
        <taxon>Eukaryota</taxon>
        <taxon>Metazoa</taxon>
        <taxon>Ecdysozoa</taxon>
        <taxon>Arthropoda</taxon>
        <taxon>Hexapoda</taxon>
        <taxon>Insecta</taxon>
        <taxon>Pterygota</taxon>
        <taxon>Neoptera</taxon>
        <taxon>Endopterygota</taxon>
        <taxon>Coleoptera</taxon>
        <taxon>Polyphaga</taxon>
        <taxon>Cucujiformia</taxon>
        <taxon>Chrysomeloidea</taxon>
        <taxon>Cerambycidae</taxon>
        <taxon>Lamiinae</taxon>
        <taxon>Monochamini</taxon>
        <taxon>Molorchus</taxon>
    </lineage>
</organism>
<dbReference type="InterPro" id="IPR033116">
    <property type="entry name" value="TRYPSIN_SER"/>
</dbReference>
<accession>A0ABQ9JIQ3</accession>
<keyword evidence="2 6" id="KW-0645">Protease</keyword>
<evidence type="ECO:0000256" key="2">
    <source>
        <dbReference type="ARBA" id="ARBA00022670"/>
    </source>
</evidence>
<comment type="caution">
    <text evidence="8">The sequence shown here is derived from an EMBL/GenBank/DDBJ whole genome shotgun (WGS) entry which is preliminary data.</text>
</comment>
<dbReference type="SUPFAM" id="SSF50494">
    <property type="entry name" value="Trypsin-like serine proteases"/>
    <property type="match status" value="1"/>
</dbReference>
<dbReference type="Proteomes" id="UP001162164">
    <property type="component" value="Unassembled WGS sequence"/>
</dbReference>
<evidence type="ECO:0000313" key="9">
    <source>
        <dbReference type="Proteomes" id="UP001162164"/>
    </source>
</evidence>
<name>A0ABQ9JIQ3_9CUCU</name>
<dbReference type="Pfam" id="PF00089">
    <property type="entry name" value="Trypsin"/>
    <property type="match status" value="1"/>
</dbReference>
<dbReference type="Gene3D" id="2.40.10.10">
    <property type="entry name" value="Trypsin-like serine proteases"/>
    <property type="match status" value="1"/>
</dbReference>
<keyword evidence="5" id="KW-1015">Disulfide bond</keyword>
<dbReference type="InterPro" id="IPR043504">
    <property type="entry name" value="Peptidase_S1_PA_chymotrypsin"/>
</dbReference>
<dbReference type="InterPro" id="IPR050430">
    <property type="entry name" value="Peptidase_S1"/>
</dbReference>
<dbReference type="InterPro" id="IPR018114">
    <property type="entry name" value="TRYPSIN_HIS"/>
</dbReference>
<dbReference type="PROSITE" id="PS00135">
    <property type="entry name" value="TRYPSIN_SER"/>
    <property type="match status" value="1"/>
</dbReference>
<dbReference type="InterPro" id="IPR001314">
    <property type="entry name" value="Peptidase_S1A"/>
</dbReference>
<feature type="domain" description="Peptidase S1" evidence="7">
    <location>
        <begin position="22"/>
        <end position="242"/>
    </location>
</feature>
<evidence type="ECO:0000256" key="3">
    <source>
        <dbReference type="ARBA" id="ARBA00022801"/>
    </source>
</evidence>
<dbReference type="CDD" id="cd00190">
    <property type="entry name" value="Tryp_SPc"/>
    <property type="match status" value="1"/>
</dbReference>
<evidence type="ECO:0000256" key="5">
    <source>
        <dbReference type="ARBA" id="ARBA00023157"/>
    </source>
</evidence>
<keyword evidence="3 6" id="KW-0378">Hydrolase</keyword>
<dbReference type="EMBL" id="JAPWTJ010000530">
    <property type="protein sequence ID" value="KAJ8977567.1"/>
    <property type="molecule type" value="Genomic_DNA"/>
</dbReference>
<dbReference type="SMART" id="SM00020">
    <property type="entry name" value="Tryp_SPc"/>
    <property type="match status" value="1"/>
</dbReference>